<evidence type="ECO:0000259" key="1">
    <source>
        <dbReference type="PROSITE" id="PS51340"/>
    </source>
</evidence>
<dbReference type="KEGG" id="bsei:KMZ68_04720"/>
<dbReference type="SUPFAM" id="SSF50800">
    <property type="entry name" value="PK beta-barrel domain-like"/>
    <property type="match status" value="1"/>
</dbReference>
<dbReference type="EMBL" id="CP076135">
    <property type="protein sequence ID" value="QWG19182.1"/>
    <property type="molecule type" value="Genomic_DNA"/>
</dbReference>
<proteinExistence type="predicted"/>
<dbReference type="AlphaFoldDB" id="A0A975RSP3"/>
<evidence type="ECO:0000313" key="2">
    <source>
        <dbReference type="EMBL" id="QWG19182.1"/>
    </source>
</evidence>
<dbReference type="RefSeq" id="WP_215614724.1">
    <property type="nucleotide sequence ID" value="NZ_CP076135.1"/>
</dbReference>
<name>A0A975RSP3_9BRAD</name>
<dbReference type="Proteomes" id="UP000680805">
    <property type="component" value="Chromosome"/>
</dbReference>
<accession>A0A975RSP3</accession>
<dbReference type="InterPro" id="IPR011037">
    <property type="entry name" value="Pyrv_Knase-like_insert_dom_sf"/>
</dbReference>
<dbReference type="GO" id="GO:0003824">
    <property type="term" value="F:catalytic activity"/>
    <property type="evidence" value="ECO:0007669"/>
    <property type="project" value="InterPro"/>
</dbReference>
<dbReference type="GO" id="GO:0030151">
    <property type="term" value="F:molybdenum ion binding"/>
    <property type="evidence" value="ECO:0007669"/>
    <property type="project" value="InterPro"/>
</dbReference>
<protein>
    <submittedName>
        <fullName evidence="2">MOSC domain-containing protein</fullName>
    </submittedName>
</protein>
<dbReference type="GO" id="GO:0030170">
    <property type="term" value="F:pyridoxal phosphate binding"/>
    <property type="evidence" value="ECO:0007669"/>
    <property type="project" value="InterPro"/>
</dbReference>
<dbReference type="Gene3D" id="2.40.33.20">
    <property type="entry name" value="PK beta-barrel domain-like"/>
    <property type="match status" value="1"/>
</dbReference>
<dbReference type="PANTHER" id="PTHR36930:SF1">
    <property type="entry name" value="MOSC DOMAIN-CONTAINING PROTEIN"/>
    <property type="match status" value="1"/>
</dbReference>
<organism evidence="2 3">
    <name type="scientific">Bradyrhizobium sediminis</name>
    <dbReference type="NCBI Taxonomy" id="2840469"/>
    <lineage>
        <taxon>Bacteria</taxon>
        <taxon>Pseudomonadati</taxon>
        <taxon>Pseudomonadota</taxon>
        <taxon>Alphaproteobacteria</taxon>
        <taxon>Hyphomicrobiales</taxon>
        <taxon>Nitrobacteraceae</taxon>
        <taxon>Bradyrhizobium</taxon>
    </lineage>
</organism>
<dbReference type="InterPro" id="IPR052716">
    <property type="entry name" value="MOSC_domain"/>
</dbReference>
<gene>
    <name evidence="2" type="ORF">KMZ68_04720</name>
</gene>
<feature type="domain" description="MOSC" evidence="1">
    <location>
        <begin position="103"/>
        <end position="257"/>
    </location>
</feature>
<evidence type="ECO:0000313" key="3">
    <source>
        <dbReference type="Proteomes" id="UP000680805"/>
    </source>
</evidence>
<dbReference type="Pfam" id="PF03473">
    <property type="entry name" value="MOSC"/>
    <property type="match status" value="1"/>
</dbReference>
<reference evidence="2" key="1">
    <citation type="submission" date="2021-06" db="EMBL/GenBank/DDBJ databases">
        <title>Bradyrhizobium sp. S2-11-2 Genome sequencing.</title>
        <authorList>
            <person name="Jin L."/>
        </authorList>
    </citation>
    <scope>NUCLEOTIDE SEQUENCE</scope>
    <source>
        <strain evidence="2">S2-11-2</strain>
    </source>
</reference>
<sequence length="262" mass="28722">MSRTPPARIASLYRYPVKGLSPEPLPHVALRVGETFPADRRYAIENGPSGFDPAAPKWMVKAYFLMLMRDEWLAALHSHFDDASNVLTIGRKDGAIAAQGNLETADGRAAIERFFAESHAGSIKGPPKLLSSKGHSFSDVARKVVSIINLGSLRAIENIVGQPVHPLRFRANLYVEGWPAWHEFDLLDRTLAIGDIRLKVMKRITRCAAINVDPDTAARDLEIPQALMRRLGHNECGIYAEVIEGGSLAVGDAIAAEQPELL</sequence>
<dbReference type="InterPro" id="IPR005302">
    <property type="entry name" value="MoCF_Sase_C"/>
</dbReference>
<dbReference type="PROSITE" id="PS51340">
    <property type="entry name" value="MOSC"/>
    <property type="match status" value="1"/>
</dbReference>
<dbReference type="PANTHER" id="PTHR36930">
    <property type="entry name" value="METAL-SULFUR CLUSTER BIOSYNTHESIS PROTEINS YUAD-RELATED"/>
    <property type="match status" value="1"/>
</dbReference>